<feature type="region of interest" description="Disordered" evidence="1">
    <location>
        <begin position="275"/>
        <end position="326"/>
    </location>
</feature>
<evidence type="ECO:0000313" key="2">
    <source>
        <dbReference type="EMBL" id="KAF7818582.1"/>
    </source>
</evidence>
<keyword evidence="3" id="KW-1185">Reference proteome</keyword>
<dbReference type="InterPro" id="IPR045882">
    <property type="entry name" value="GPT1/2"/>
</dbReference>
<evidence type="ECO:0000313" key="3">
    <source>
        <dbReference type="Proteomes" id="UP000634136"/>
    </source>
</evidence>
<dbReference type="PANTHER" id="PTHR33737:SF2">
    <property type="entry name" value="OS12G0102700 PROTEIN"/>
    <property type="match status" value="1"/>
</dbReference>
<feature type="region of interest" description="Disordered" evidence="1">
    <location>
        <begin position="723"/>
        <end position="768"/>
    </location>
</feature>
<feature type="compositionally biased region" description="Basic and acidic residues" evidence="1">
    <location>
        <begin position="734"/>
        <end position="743"/>
    </location>
</feature>
<gene>
    <name evidence="2" type="ORF">G2W53_024037</name>
</gene>
<dbReference type="EMBL" id="JAAIUW010000008">
    <property type="protein sequence ID" value="KAF7818582.1"/>
    <property type="molecule type" value="Genomic_DNA"/>
</dbReference>
<dbReference type="GO" id="GO:0008017">
    <property type="term" value="F:microtubule binding"/>
    <property type="evidence" value="ECO:0007669"/>
    <property type="project" value="InterPro"/>
</dbReference>
<feature type="compositionally biased region" description="Low complexity" evidence="1">
    <location>
        <begin position="470"/>
        <end position="489"/>
    </location>
</feature>
<feature type="compositionally biased region" description="Low complexity" evidence="1">
    <location>
        <begin position="496"/>
        <end position="509"/>
    </location>
</feature>
<dbReference type="PANTHER" id="PTHR33737">
    <property type="entry name" value="OS05G0121800 PROTEIN"/>
    <property type="match status" value="1"/>
</dbReference>
<dbReference type="Proteomes" id="UP000634136">
    <property type="component" value="Unassembled WGS sequence"/>
</dbReference>
<organism evidence="2 3">
    <name type="scientific">Senna tora</name>
    <dbReference type="NCBI Taxonomy" id="362788"/>
    <lineage>
        <taxon>Eukaryota</taxon>
        <taxon>Viridiplantae</taxon>
        <taxon>Streptophyta</taxon>
        <taxon>Embryophyta</taxon>
        <taxon>Tracheophyta</taxon>
        <taxon>Spermatophyta</taxon>
        <taxon>Magnoliopsida</taxon>
        <taxon>eudicotyledons</taxon>
        <taxon>Gunneridae</taxon>
        <taxon>Pentapetalae</taxon>
        <taxon>rosids</taxon>
        <taxon>fabids</taxon>
        <taxon>Fabales</taxon>
        <taxon>Fabaceae</taxon>
        <taxon>Caesalpinioideae</taxon>
        <taxon>Cassia clade</taxon>
        <taxon>Senna</taxon>
    </lineage>
</organism>
<proteinExistence type="predicted"/>
<accession>A0A834TCU6</accession>
<protein>
    <submittedName>
        <fullName evidence="2">Histone H3.v1-like isoform X2</fullName>
    </submittedName>
</protein>
<reference evidence="2" key="1">
    <citation type="submission" date="2020-09" db="EMBL/GenBank/DDBJ databases">
        <title>Genome-Enabled Discovery of Anthraquinone Biosynthesis in Senna tora.</title>
        <authorList>
            <person name="Kang S.-H."/>
            <person name="Pandey R.P."/>
            <person name="Lee C.-M."/>
            <person name="Sim J.-S."/>
            <person name="Jeong J.-T."/>
            <person name="Choi B.-S."/>
            <person name="Jung M."/>
            <person name="Ginzburg D."/>
            <person name="Zhao K."/>
            <person name="Won S.Y."/>
            <person name="Oh T.-J."/>
            <person name="Yu Y."/>
            <person name="Kim N.-H."/>
            <person name="Lee O.R."/>
            <person name="Lee T.-H."/>
            <person name="Bashyal P."/>
            <person name="Kim T.-S."/>
            <person name="Lee W.-H."/>
            <person name="Kawkins C."/>
            <person name="Kim C.-K."/>
            <person name="Kim J.S."/>
            <person name="Ahn B.O."/>
            <person name="Rhee S.Y."/>
            <person name="Sohng J.K."/>
        </authorList>
    </citation>
    <scope>NUCLEOTIDE SEQUENCE</scope>
    <source>
        <tissue evidence="2">Leaf</tissue>
    </source>
</reference>
<feature type="compositionally biased region" description="Polar residues" evidence="1">
    <location>
        <begin position="312"/>
        <end position="324"/>
    </location>
</feature>
<comment type="caution">
    <text evidence="2">The sequence shown here is derived from an EMBL/GenBank/DDBJ whole genome shotgun (WGS) entry which is preliminary data.</text>
</comment>
<feature type="compositionally biased region" description="Polar residues" evidence="1">
    <location>
        <begin position="440"/>
        <end position="469"/>
    </location>
</feature>
<feature type="region of interest" description="Disordered" evidence="1">
    <location>
        <begin position="586"/>
        <end position="605"/>
    </location>
</feature>
<feature type="compositionally biased region" description="Polar residues" evidence="1">
    <location>
        <begin position="516"/>
        <end position="533"/>
    </location>
</feature>
<dbReference type="OrthoDB" id="1931260at2759"/>
<feature type="region of interest" description="Disordered" evidence="1">
    <location>
        <begin position="25"/>
        <end position="44"/>
    </location>
</feature>
<dbReference type="AlphaFoldDB" id="A0A834TCU6"/>
<evidence type="ECO:0000256" key="1">
    <source>
        <dbReference type="SAM" id="MobiDB-lite"/>
    </source>
</evidence>
<feature type="region of interest" description="Disordered" evidence="1">
    <location>
        <begin position="362"/>
        <end position="533"/>
    </location>
</feature>
<name>A0A834TCU6_9FABA</name>
<feature type="compositionally biased region" description="Low complexity" evidence="1">
    <location>
        <begin position="379"/>
        <end position="414"/>
    </location>
</feature>
<feature type="compositionally biased region" description="Low complexity" evidence="1">
    <location>
        <begin position="280"/>
        <end position="297"/>
    </location>
</feature>
<sequence length="945" mass="100804">MEGSQRKRGVQNRRLSIIDVSSADDSLLDPVSGDHHKKHSGHLYENQEHVELLDTPNSKNFEDATSKLEEWEQEPRPTETFEIGKAKKNSKCNLRKSLAWDSAFFTSAGVLDPEELSSIIEGVEKDEKHALPCIKEDVHLSCESLTTLESDSMTLESLEADLFEDIRASIQKSSNTSNATNGNRKMPSGMAGFQTGECKHALPGIKEDIRKSCESITTLESDSLTLESLETDLFEDIRASIQKSGKMSNVANGKSKVPSRVAGFQTGDVLKKIGIAPGNKMNASPSSKNPSSTSMQSGKTMKNPPRPHVLQVSATRSESSTIKQSKVPAKSIPSLIMSAKRASLGGLHIGSEKDKANRVIGGRVSSVSKAPTLGGSRGVVPKTTLSSKSSSAPSVATKTNLSTSTSLGSNSSGNIGKSPLNSVKRKVDARTVKPPASGSAVRTPSKIGSRNKTDSGNCGLSGLTSDTKLSSSISPASSVSDWSSESSSSTCVTKQRSNSSRTSIDSISSCRKVSSDTDTPQVSSSLNTPSDLNLEGQESQLIGVVNQCARSSSAGAVLPPGPMMKPSGLRLPSPKIGFFDGMKSSVRTPRGGMQSHTVVPSGLPKHGRCVNPSEGQNKAKIGKLQSTRSIMSIKNAKPTSHPNLHESSDVAVETFSGSQTVKISSELPKEVVNTMLLESAAGNINMNMTEGHIMETHDISLGLTHNIGIVNISMEKTSSEIKDSISSMDVRATSTDEERKRSDLSSTYDVENSSQIVGEGSTCGESNLPKAEGPDIGMLINHPCDTENKKVLDISMHNMIPEGNNAMHSEISIDTSTVGLYNPSVSTTEIDCLSSKLEVMGINSETQEKFNGPLSFSQTDLCSQDYPKGVVFSSRKELDCPKQVESLNGPNTPSLYMAASTRRPFAVKDSFCNMDDLSCVSTESTVAEVKSTILSSSESMMKENN</sequence>
<feature type="compositionally biased region" description="Polar residues" evidence="1">
    <location>
        <begin position="744"/>
        <end position="756"/>
    </location>
</feature>